<dbReference type="Gene3D" id="1.10.1780.10">
    <property type="entry name" value="Clp, N-terminal domain"/>
    <property type="match status" value="2"/>
</dbReference>
<proteinExistence type="predicted"/>
<keyword evidence="1" id="KW-0677">Repeat</keyword>
<organism evidence="3 4">
    <name type="scientific">Microlunatus parietis</name>
    <dbReference type="NCBI Taxonomy" id="682979"/>
    <lineage>
        <taxon>Bacteria</taxon>
        <taxon>Bacillati</taxon>
        <taxon>Actinomycetota</taxon>
        <taxon>Actinomycetes</taxon>
        <taxon>Propionibacteriales</taxon>
        <taxon>Propionibacteriaceae</taxon>
        <taxon>Microlunatus</taxon>
    </lineage>
</organism>
<keyword evidence="3" id="KW-0645">Protease</keyword>
<keyword evidence="3" id="KW-0378">Hydrolase</keyword>
<gene>
    <name evidence="3" type="ORF">BKA15_002051</name>
</gene>
<comment type="caution">
    <text evidence="3">The sequence shown here is derived from an EMBL/GenBank/DDBJ whole genome shotgun (WGS) entry which is preliminary data.</text>
</comment>
<protein>
    <submittedName>
        <fullName evidence="3">ATP-dependent Clp protease ATP-binding subunit ClpA</fullName>
    </submittedName>
</protein>
<accession>A0A7Y9I5S6</accession>
<evidence type="ECO:0000259" key="2">
    <source>
        <dbReference type="PROSITE" id="PS51903"/>
    </source>
</evidence>
<sequence>MIMFERFSLSARESVLHAQTVARELRHPMIGSEHVLLGVLWQDTGIARRTLVDAGVDYATARDRLIRLLGCDDELDAQALASLGIDLDQVRQRVERTFGEGALDATDRRREQRGHLPFSKRAKKSLELALREAINLRSKGIDAEHLLLGVLGDVGSMAHRLLESFAIDPIRLRNDLRGQLRASA</sequence>
<keyword evidence="3" id="KW-0067">ATP-binding</keyword>
<dbReference type="InterPro" id="IPR004176">
    <property type="entry name" value="Clp_R_N"/>
</dbReference>
<dbReference type="PANTHER" id="PTHR47016">
    <property type="entry name" value="ATP-DEPENDENT CLP PROTEASE ATP-BINDING SUBUNIT CLPT1, CHLOROPLASTIC"/>
    <property type="match status" value="1"/>
</dbReference>
<dbReference type="SUPFAM" id="SSF81923">
    <property type="entry name" value="Double Clp-N motif"/>
    <property type="match status" value="2"/>
</dbReference>
<dbReference type="Proteomes" id="UP000569914">
    <property type="component" value="Unassembled WGS sequence"/>
</dbReference>
<dbReference type="AlphaFoldDB" id="A0A7Y9I5S6"/>
<dbReference type="Pfam" id="PF02861">
    <property type="entry name" value="Clp_N"/>
    <property type="match status" value="2"/>
</dbReference>
<keyword evidence="3" id="KW-0547">Nucleotide-binding</keyword>
<dbReference type="InterPro" id="IPR044217">
    <property type="entry name" value="CLPT1/2"/>
</dbReference>
<dbReference type="RefSeq" id="WP_179750390.1">
    <property type="nucleotide sequence ID" value="NZ_JACCBU010000001.1"/>
</dbReference>
<dbReference type="GO" id="GO:0008233">
    <property type="term" value="F:peptidase activity"/>
    <property type="evidence" value="ECO:0007669"/>
    <property type="project" value="UniProtKB-KW"/>
</dbReference>
<evidence type="ECO:0000313" key="3">
    <source>
        <dbReference type="EMBL" id="NYE70722.1"/>
    </source>
</evidence>
<dbReference type="InterPro" id="IPR036628">
    <property type="entry name" value="Clp_N_dom_sf"/>
</dbReference>
<evidence type="ECO:0000313" key="4">
    <source>
        <dbReference type="Proteomes" id="UP000569914"/>
    </source>
</evidence>
<dbReference type="PANTHER" id="PTHR47016:SF5">
    <property type="entry name" value="CLP DOMAIN SUPERFAMILY PROTEIN"/>
    <property type="match status" value="1"/>
</dbReference>
<dbReference type="PROSITE" id="PS51903">
    <property type="entry name" value="CLP_R"/>
    <property type="match status" value="1"/>
</dbReference>
<evidence type="ECO:0000256" key="1">
    <source>
        <dbReference type="PROSITE-ProRule" id="PRU01251"/>
    </source>
</evidence>
<dbReference type="GO" id="GO:0005524">
    <property type="term" value="F:ATP binding"/>
    <property type="evidence" value="ECO:0007669"/>
    <property type="project" value="UniProtKB-KW"/>
</dbReference>
<keyword evidence="4" id="KW-1185">Reference proteome</keyword>
<dbReference type="GO" id="GO:0006508">
    <property type="term" value="P:proteolysis"/>
    <property type="evidence" value="ECO:0007669"/>
    <property type="project" value="UniProtKB-KW"/>
</dbReference>
<feature type="domain" description="Clp R" evidence="2">
    <location>
        <begin position="4"/>
        <end position="183"/>
    </location>
</feature>
<dbReference type="EMBL" id="JACCBU010000001">
    <property type="protein sequence ID" value="NYE70722.1"/>
    <property type="molecule type" value="Genomic_DNA"/>
</dbReference>
<reference evidence="3 4" key="1">
    <citation type="submission" date="2020-07" db="EMBL/GenBank/DDBJ databases">
        <title>Sequencing the genomes of 1000 actinobacteria strains.</title>
        <authorList>
            <person name="Klenk H.-P."/>
        </authorList>
    </citation>
    <scope>NUCLEOTIDE SEQUENCE [LARGE SCALE GENOMIC DNA]</scope>
    <source>
        <strain evidence="3 4">DSM 22083</strain>
    </source>
</reference>
<name>A0A7Y9I5S6_9ACTN</name>